<dbReference type="GO" id="GO:0032979">
    <property type="term" value="P:protein insertion into mitochondrial inner membrane from matrix"/>
    <property type="evidence" value="ECO:0007669"/>
    <property type="project" value="TreeGrafter"/>
</dbReference>
<feature type="transmembrane region" description="Helical" evidence="7">
    <location>
        <begin position="85"/>
        <end position="107"/>
    </location>
</feature>
<dbReference type="GO" id="GO:0032977">
    <property type="term" value="F:membrane insertase activity"/>
    <property type="evidence" value="ECO:0007669"/>
    <property type="project" value="InterPro"/>
</dbReference>
<feature type="region of interest" description="Disordered" evidence="6">
    <location>
        <begin position="497"/>
        <end position="520"/>
    </location>
</feature>
<gene>
    <name evidence="8" type="ORF">M408DRAFT_73661</name>
</gene>
<dbReference type="EMBL" id="KN824310">
    <property type="protein sequence ID" value="KIM25964.1"/>
    <property type="molecule type" value="Genomic_DNA"/>
</dbReference>
<name>A0A0C3B184_SERVB</name>
<evidence type="ECO:0000256" key="5">
    <source>
        <dbReference type="ARBA" id="ARBA00023136"/>
    </source>
</evidence>
<dbReference type="PANTHER" id="PTHR12428">
    <property type="entry name" value="OXA1"/>
    <property type="match status" value="1"/>
</dbReference>
<feature type="transmembrane region" description="Helical" evidence="7">
    <location>
        <begin position="219"/>
        <end position="240"/>
    </location>
</feature>
<reference evidence="9" key="2">
    <citation type="submission" date="2015-01" db="EMBL/GenBank/DDBJ databases">
        <title>Evolutionary Origins and Diversification of the Mycorrhizal Mutualists.</title>
        <authorList>
            <consortium name="DOE Joint Genome Institute"/>
            <consortium name="Mycorrhizal Genomics Consortium"/>
            <person name="Kohler A."/>
            <person name="Kuo A."/>
            <person name="Nagy L.G."/>
            <person name="Floudas D."/>
            <person name="Copeland A."/>
            <person name="Barry K.W."/>
            <person name="Cichocki N."/>
            <person name="Veneault-Fourrey C."/>
            <person name="LaButti K."/>
            <person name="Lindquist E.A."/>
            <person name="Lipzen A."/>
            <person name="Lundell T."/>
            <person name="Morin E."/>
            <person name="Murat C."/>
            <person name="Riley R."/>
            <person name="Ohm R."/>
            <person name="Sun H."/>
            <person name="Tunlid A."/>
            <person name="Henrissat B."/>
            <person name="Grigoriev I.V."/>
            <person name="Hibbett D.S."/>
            <person name="Martin F."/>
        </authorList>
    </citation>
    <scope>NUCLEOTIDE SEQUENCE [LARGE SCALE GENOMIC DNA]</scope>
    <source>
        <strain evidence="9">MAFF 305830</strain>
    </source>
</reference>
<evidence type="ECO:0000256" key="7">
    <source>
        <dbReference type="SAM" id="Phobius"/>
    </source>
</evidence>
<dbReference type="OrthoDB" id="2436667at2759"/>
<feature type="transmembrane region" description="Helical" evidence="7">
    <location>
        <begin position="282"/>
        <end position="303"/>
    </location>
</feature>
<keyword evidence="5 7" id="KW-0472">Membrane</keyword>
<dbReference type="AlphaFoldDB" id="A0A0C3B184"/>
<evidence type="ECO:0000256" key="2">
    <source>
        <dbReference type="ARBA" id="ARBA00009877"/>
    </source>
</evidence>
<feature type="compositionally biased region" description="Basic and acidic residues" evidence="6">
    <location>
        <begin position="510"/>
        <end position="520"/>
    </location>
</feature>
<dbReference type="PANTHER" id="PTHR12428:SF65">
    <property type="entry name" value="CYTOCHROME C OXIDASE ASSEMBLY PROTEIN COX18, MITOCHONDRIAL"/>
    <property type="match status" value="1"/>
</dbReference>
<dbReference type="InterPro" id="IPR001708">
    <property type="entry name" value="YidC/ALB3/OXA1/COX18"/>
</dbReference>
<evidence type="ECO:0000256" key="3">
    <source>
        <dbReference type="ARBA" id="ARBA00022692"/>
    </source>
</evidence>
<dbReference type="Proteomes" id="UP000054097">
    <property type="component" value="Unassembled WGS sequence"/>
</dbReference>
<comment type="similarity">
    <text evidence="2">Belongs to the OXA1/ALB3/YidC family.</text>
</comment>
<proteinExistence type="inferred from homology"/>
<organism evidence="8 9">
    <name type="scientific">Serendipita vermifera MAFF 305830</name>
    <dbReference type="NCBI Taxonomy" id="933852"/>
    <lineage>
        <taxon>Eukaryota</taxon>
        <taxon>Fungi</taxon>
        <taxon>Dikarya</taxon>
        <taxon>Basidiomycota</taxon>
        <taxon>Agaricomycotina</taxon>
        <taxon>Agaricomycetes</taxon>
        <taxon>Sebacinales</taxon>
        <taxon>Serendipitaceae</taxon>
        <taxon>Serendipita</taxon>
    </lineage>
</organism>
<accession>A0A0C3B184</accession>
<protein>
    <submittedName>
        <fullName evidence="8">Uncharacterized protein</fullName>
    </submittedName>
</protein>
<dbReference type="GO" id="GO:0005743">
    <property type="term" value="C:mitochondrial inner membrane"/>
    <property type="evidence" value="ECO:0007669"/>
    <property type="project" value="TreeGrafter"/>
</dbReference>
<comment type="subcellular location">
    <subcellularLocation>
        <location evidence="1">Membrane</location>
        <topology evidence="1">Multi-pass membrane protein</topology>
    </subcellularLocation>
</comment>
<evidence type="ECO:0000313" key="8">
    <source>
        <dbReference type="EMBL" id="KIM25964.1"/>
    </source>
</evidence>
<sequence length="520" mass="58627">MLGRHARIHLQQHRSLYLTYRTRSHVVVTPLVVLNASSKRHISISSVTESLNKVVGQLPDVLQHTIPESIITLSESLVPAGLPTYTTGIFVFAVLTRLCFFTPWAYWARRRKWKEQEEINPRVLAEFVHGWGPPLRVKLTREKVAPSEVRNIINQNANELIKEANLGLRRTILMPAVFTLPVFILATSIMYSTAALPQIAANPTLNEMFISMAASGTDIAPTLPIAIGVVSLLSLEVGTWGPRNLRSMRKIDPKDVQLVQPAGKPSTGAISKQEALELKPNAIATGFFRFLSFVRVPICVALPGTVNIYWFTSTFFGLLESGLFTLIERSRAPKYWGRNSPLLGLSPAVLKARGIDLSTRTPLERAGITYTPQMGKPKPKEALSLERAARATFIAGLRASQALKRVPSAISNIGSFRRKATASSRTLGRYYTSAASDKWTKMRSMKSSDYWKEFGEWRSRSRERNETRWMRMAKWLVARLKKAQIENRKLTGELPTRQSTVQWGTKAQRRIREKERNRIR</sequence>
<evidence type="ECO:0000256" key="1">
    <source>
        <dbReference type="ARBA" id="ARBA00004141"/>
    </source>
</evidence>
<keyword evidence="9" id="KW-1185">Reference proteome</keyword>
<dbReference type="GO" id="GO:0033617">
    <property type="term" value="P:mitochondrial respiratory chain complex IV assembly"/>
    <property type="evidence" value="ECO:0007669"/>
    <property type="project" value="TreeGrafter"/>
</dbReference>
<reference evidence="8 9" key="1">
    <citation type="submission" date="2014-04" db="EMBL/GenBank/DDBJ databases">
        <authorList>
            <consortium name="DOE Joint Genome Institute"/>
            <person name="Kuo A."/>
            <person name="Zuccaro A."/>
            <person name="Kohler A."/>
            <person name="Nagy L.G."/>
            <person name="Floudas D."/>
            <person name="Copeland A."/>
            <person name="Barry K.W."/>
            <person name="Cichocki N."/>
            <person name="Veneault-Fourrey C."/>
            <person name="LaButti K."/>
            <person name="Lindquist E.A."/>
            <person name="Lipzen A."/>
            <person name="Lundell T."/>
            <person name="Morin E."/>
            <person name="Murat C."/>
            <person name="Sun H."/>
            <person name="Tunlid A."/>
            <person name="Henrissat B."/>
            <person name="Grigoriev I.V."/>
            <person name="Hibbett D.S."/>
            <person name="Martin F."/>
            <person name="Nordberg H.P."/>
            <person name="Cantor M.N."/>
            <person name="Hua S.X."/>
        </authorList>
    </citation>
    <scope>NUCLEOTIDE SEQUENCE [LARGE SCALE GENOMIC DNA]</scope>
    <source>
        <strain evidence="8 9">MAFF 305830</strain>
    </source>
</reference>
<dbReference type="HOGENOM" id="CLU_523943_0_0_1"/>
<keyword evidence="3 7" id="KW-0812">Transmembrane</keyword>
<evidence type="ECO:0000256" key="4">
    <source>
        <dbReference type="ARBA" id="ARBA00022989"/>
    </source>
</evidence>
<evidence type="ECO:0000313" key="9">
    <source>
        <dbReference type="Proteomes" id="UP000054097"/>
    </source>
</evidence>
<keyword evidence="4 7" id="KW-1133">Transmembrane helix</keyword>
<feature type="transmembrane region" description="Helical" evidence="7">
    <location>
        <begin position="172"/>
        <end position="199"/>
    </location>
</feature>
<evidence type="ECO:0000256" key="6">
    <source>
        <dbReference type="SAM" id="MobiDB-lite"/>
    </source>
</evidence>